<protein>
    <submittedName>
        <fullName evidence="1">DNA gyrase inhibitor YacG</fullName>
    </submittedName>
</protein>
<organism evidence="1">
    <name type="scientific">Streptomyces sp. NBC_00003</name>
    <dbReference type="NCBI Taxonomy" id="2903608"/>
    <lineage>
        <taxon>Bacteria</taxon>
        <taxon>Bacillati</taxon>
        <taxon>Actinomycetota</taxon>
        <taxon>Actinomycetes</taxon>
        <taxon>Kitasatosporales</taxon>
        <taxon>Streptomycetaceae</taxon>
        <taxon>Streptomyces</taxon>
    </lineage>
</organism>
<dbReference type="SUPFAM" id="SSF57716">
    <property type="entry name" value="Glucocorticoid receptor-like (DNA-binding domain)"/>
    <property type="match status" value="1"/>
</dbReference>
<dbReference type="InterPro" id="IPR013088">
    <property type="entry name" value="Znf_NHR/GATA"/>
</dbReference>
<accession>A0AAU2V7V2</accession>
<dbReference type="GO" id="GO:0006355">
    <property type="term" value="P:regulation of DNA-templated transcription"/>
    <property type="evidence" value="ECO:0007669"/>
    <property type="project" value="InterPro"/>
</dbReference>
<reference evidence="1" key="1">
    <citation type="submission" date="2022-10" db="EMBL/GenBank/DDBJ databases">
        <title>The complete genomes of actinobacterial strains from the NBC collection.</title>
        <authorList>
            <person name="Joergensen T.S."/>
            <person name="Alvarez Arevalo M."/>
            <person name="Sterndorff E.B."/>
            <person name="Faurdal D."/>
            <person name="Vuksanovic O."/>
            <person name="Mourched A.-S."/>
            <person name="Charusanti P."/>
            <person name="Shaw S."/>
            <person name="Blin K."/>
            <person name="Weber T."/>
        </authorList>
    </citation>
    <scope>NUCLEOTIDE SEQUENCE</scope>
    <source>
        <strain evidence="1">NBC_00003</strain>
    </source>
</reference>
<gene>
    <name evidence="1" type="primary">yacG</name>
    <name evidence="1" type="ORF">OG549_23855</name>
</gene>
<dbReference type="Gene3D" id="3.30.50.10">
    <property type="entry name" value="Erythroid Transcription Factor GATA-1, subunit A"/>
    <property type="match status" value="1"/>
</dbReference>
<evidence type="ECO:0000313" key="1">
    <source>
        <dbReference type="EMBL" id="WTW63440.1"/>
    </source>
</evidence>
<dbReference type="GO" id="GO:0008270">
    <property type="term" value="F:zinc ion binding"/>
    <property type="evidence" value="ECO:0007669"/>
    <property type="project" value="InterPro"/>
</dbReference>
<proteinExistence type="predicted"/>
<dbReference type="AlphaFoldDB" id="A0AAU2V7V2"/>
<name>A0AAU2V7V2_9ACTN</name>
<dbReference type="EMBL" id="CP108318">
    <property type="protein sequence ID" value="WTW63440.1"/>
    <property type="molecule type" value="Genomic_DNA"/>
</dbReference>
<sequence length="138" mass="15760">MGYYPPYNHLPDCGQCGQRLTGRQERYCSPSCRQAAYRATKKPTGPRLKPCPLCGDHFLATSKRKKYCDYYDEAERECQTAQDDLEEAAWIAAEERKEAECPHCGEAAGWSGRGRPKRFCSPRCKQADYRQRKAQQAA</sequence>